<dbReference type="AlphaFoldDB" id="A0A6C0E6G1"/>
<accession>A0A6C0E6G1</accession>
<reference evidence="1" key="1">
    <citation type="journal article" date="2020" name="Nature">
        <title>Giant virus diversity and host interactions through global metagenomics.</title>
        <authorList>
            <person name="Schulz F."/>
            <person name="Roux S."/>
            <person name="Paez-Espino D."/>
            <person name="Jungbluth S."/>
            <person name="Walsh D.A."/>
            <person name="Denef V.J."/>
            <person name="McMahon K.D."/>
            <person name="Konstantinidis K.T."/>
            <person name="Eloe-Fadrosh E.A."/>
            <person name="Kyrpides N.C."/>
            <person name="Woyke T."/>
        </authorList>
    </citation>
    <scope>NUCLEOTIDE SEQUENCE</scope>
    <source>
        <strain evidence="1">GVMAG-M-3300023179-132</strain>
    </source>
</reference>
<organism evidence="1">
    <name type="scientific">viral metagenome</name>
    <dbReference type="NCBI Taxonomy" id="1070528"/>
    <lineage>
        <taxon>unclassified sequences</taxon>
        <taxon>metagenomes</taxon>
        <taxon>organismal metagenomes</taxon>
    </lineage>
</organism>
<evidence type="ECO:0000313" key="1">
    <source>
        <dbReference type="EMBL" id="QHT23849.1"/>
    </source>
</evidence>
<name>A0A6C0E6G1_9ZZZZ</name>
<dbReference type="EMBL" id="MN739735">
    <property type="protein sequence ID" value="QHT23849.1"/>
    <property type="molecule type" value="Genomic_DNA"/>
</dbReference>
<protein>
    <submittedName>
        <fullName evidence="1">Uncharacterized protein</fullName>
    </submittedName>
</protein>
<proteinExistence type="predicted"/>
<sequence>MNFTTNFNSLVDDNDIQIDGIKLQKMLILFNAIEDGWAIKKKQDSYVFTKKHEGKREILHESYLLTFMKTNLDINKVLLR</sequence>